<sequence length="246" mass="27538">LYLLLLFSPISLTLLVTQRLYRMAIVPGMVLVVFSSMIGLTLRKELPLKKQLPWAVLTGVALAFFWQIREDSVWILPFIAVMTVWNVGYVILVLHKKLNTKALLLHCLTMLLPLLLLFGANTGVSVVNRIHYGVFLNNDRTEGNFAELMSLLYHLDSNMRTNPDIWISRDTIVRAEAASPTLQQIQPLLDSYTEDWATRDGEIPGDHFSWVLRDAVQDSGIAPNAVSAQTFYGNVVSELRAAVASG</sequence>
<feature type="non-terminal residue" evidence="2">
    <location>
        <position position="1"/>
    </location>
</feature>
<evidence type="ECO:0000313" key="2">
    <source>
        <dbReference type="EMBL" id="EKC50545.1"/>
    </source>
</evidence>
<name>K1S9X6_9ZZZZ</name>
<gene>
    <name evidence="2" type="ORF">LEA_17828</name>
</gene>
<keyword evidence="2" id="KW-0808">Transferase</keyword>
<feature type="transmembrane region" description="Helical" evidence="1">
    <location>
        <begin position="74"/>
        <end position="95"/>
    </location>
</feature>
<keyword evidence="1" id="KW-0812">Transmembrane</keyword>
<evidence type="ECO:0000256" key="1">
    <source>
        <dbReference type="SAM" id="Phobius"/>
    </source>
</evidence>
<accession>K1S9X6</accession>
<reference evidence="2" key="1">
    <citation type="journal article" date="2013" name="Environ. Microbiol.">
        <title>Microbiota from the distal guts of lean and obese adolescents exhibit partial functional redundancy besides clear differences in community structure.</title>
        <authorList>
            <person name="Ferrer M."/>
            <person name="Ruiz A."/>
            <person name="Lanza F."/>
            <person name="Haange S.B."/>
            <person name="Oberbach A."/>
            <person name="Till H."/>
            <person name="Bargiela R."/>
            <person name="Campoy C."/>
            <person name="Segura M.T."/>
            <person name="Richter M."/>
            <person name="von Bergen M."/>
            <person name="Seifert J."/>
            <person name="Suarez A."/>
        </authorList>
    </citation>
    <scope>NUCLEOTIDE SEQUENCE</scope>
</reference>
<feature type="transmembrane region" description="Helical" evidence="1">
    <location>
        <begin position="20"/>
        <end position="40"/>
    </location>
</feature>
<feature type="transmembrane region" description="Helical" evidence="1">
    <location>
        <begin position="102"/>
        <end position="120"/>
    </location>
</feature>
<proteinExistence type="predicted"/>
<comment type="caution">
    <text evidence="2">The sequence shown here is derived from an EMBL/GenBank/DDBJ whole genome shotgun (WGS) entry which is preliminary data.</text>
</comment>
<organism evidence="2">
    <name type="scientific">human gut metagenome</name>
    <dbReference type="NCBI Taxonomy" id="408170"/>
    <lineage>
        <taxon>unclassified sequences</taxon>
        <taxon>metagenomes</taxon>
        <taxon>organismal metagenomes</taxon>
    </lineage>
</organism>
<protein>
    <submittedName>
        <fullName evidence="2">Glucosyltransferase</fullName>
    </submittedName>
</protein>
<dbReference type="EMBL" id="AJWY01012218">
    <property type="protein sequence ID" value="EKC50545.1"/>
    <property type="molecule type" value="Genomic_DNA"/>
</dbReference>
<dbReference type="GO" id="GO:0016740">
    <property type="term" value="F:transferase activity"/>
    <property type="evidence" value="ECO:0007669"/>
    <property type="project" value="UniProtKB-KW"/>
</dbReference>
<dbReference type="AlphaFoldDB" id="K1S9X6"/>
<feature type="non-terminal residue" evidence="2">
    <location>
        <position position="246"/>
    </location>
</feature>
<keyword evidence="1" id="KW-1133">Transmembrane helix</keyword>
<feature type="transmembrane region" description="Helical" evidence="1">
    <location>
        <begin position="52"/>
        <end position="68"/>
    </location>
</feature>
<keyword evidence="1" id="KW-0472">Membrane</keyword>